<dbReference type="Pfam" id="PF07435">
    <property type="entry name" value="YycH"/>
    <property type="match status" value="1"/>
</dbReference>
<evidence type="ECO:0000259" key="1">
    <source>
        <dbReference type="Pfam" id="PF07435"/>
    </source>
</evidence>
<dbReference type="InterPro" id="IPR009996">
    <property type="entry name" value="YycH"/>
</dbReference>
<dbReference type="Gene3D" id="3.30.310.160">
    <property type="entry name" value="YycH protein, domain 2"/>
    <property type="match status" value="1"/>
</dbReference>
<dbReference type="RefSeq" id="WP_052737122.1">
    <property type="nucleotide sequence ID" value="NZ_FONN01000007.1"/>
</dbReference>
<evidence type="ECO:0000313" key="3">
    <source>
        <dbReference type="Proteomes" id="UP000183410"/>
    </source>
</evidence>
<proteinExistence type="predicted"/>
<name>A0A1I2DQ76_9BACL</name>
<evidence type="ECO:0000313" key="2">
    <source>
        <dbReference type="EMBL" id="SFE82453.1"/>
    </source>
</evidence>
<feature type="domain" description="Regulatory protein YycH" evidence="1">
    <location>
        <begin position="2"/>
        <end position="423"/>
    </location>
</feature>
<dbReference type="OrthoDB" id="2382185at2"/>
<dbReference type="Proteomes" id="UP000183410">
    <property type="component" value="Unassembled WGS sequence"/>
</dbReference>
<organism evidence="2 3">
    <name type="scientific">Paenibacillus algorifonticola</name>
    <dbReference type="NCBI Taxonomy" id="684063"/>
    <lineage>
        <taxon>Bacteria</taxon>
        <taxon>Bacillati</taxon>
        <taxon>Bacillota</taxon>
        <taxon>Bacilli</taxon>
        <taxon>Bacillales</taxon>
        <taxon>Paenibacillaceae</taxon>
        <taxon>Paenibacillus</taxon>
    </lineage>
</organism>
<accession>A0A1I2DQ76</accession>
<reference evidence="3" key="1">
    <citation type="submission" date="2016-10" db="EMBL/GenBank/DDBJ databases">
        <authorList>
            <person name="Varghese N."/>
            <person name="Submissions S."/>
        </authorList>
    </citation>
    <scope>NUCLEOTIDE SEQUENCE [LARGE SCALE GENOMIC DNA]</scope>
    <source>
        <strain evidence="3">CGMCC 1.10223</strain>
    </source>
</reference>
<protein>
    <submittedName>
        <fullName evidence="2">Two-component signal transduction system YycFG, regulatory protein YycH</fullName>
    </submittedName>
</protein>
<dbReference type="EMBL" id="FONN01000007">
    <property type="protein sequence ID" value="SFE82453.1"/>
    <property type="molecule type" value="Genomic_DNA"/>
</dbReference>
<gene>
    <name evidence="2" type="ORF">SAMN04487969_107145</name>
</gene>
<keyword evidence="3" id="KW-1185">Reference proteome</keyword>
<dbReference type="AlphaFoldDB" id="A0A1I2DQ76"/>
<dbReference type="CDD" id="cd15787">
    <property type="entry name" value="YycH_N"/>
    <property type="match status" value="1"/>
</dbReference>
<dbReference type="InterPro" id="IPR042274">
    <property type="entry name" value="YycH/YycI_2"/>
</dbReference>
<sequence length="453" mass="50966">MERAKTMLLIFLVAFSLIQSYFLAYSMPGLGATVRTEQDYINAEPLGEETTVENVVFPDELIIHFGGDKHTVLYPGMTFYNMILKDRIQGREFKGFQRSPIDVMDWEQVRKKDAGVELRFQNGVPVDLLRKLLKVQGDIMFLNETIDRIWIFKTSNTEEVRTFFFSADGDIVYESVQADLTVRDVQDYVGFGEYQTNYQYADGDLYIPVKPLQAVEIVYPYTVYSADVVQRNLFFDPGTTKALKDRSGAQIYTDGKRGLQVEQSGNWMIYTDPAASKSADNILSDNVYAAVEFVNQHGGWDGTHRFVNPVLDADSKLGRTAMFQQYLEQYPVLETAGFQYGWIRLILQQGVVTEYNRSLITLGNQAESRESRYLPGGDDLRNALEHYAKLSEVASLFPALQAVPKEGSKLDFVPVWGVKLADGTQEVLMEAYPTGYVPLEATTGAEGTAGAAK</sequence>